<dbReference type="EMBL" id="PTIX01000019">
    <property type="protein sequence ID" value="PPK64573.1"/>
    <property type="molecule type" value="Genomic_DNA"/>
</dbReference>
<dbReference type="Pfam" id="PF14257">
    <property type="entry name" value="DUF4349"/>
    <property type="match status" value="1"/>
</dbReference>
<feature type="chain" id="PRO_5038950719" evidence="3">
    <location>
        <begin position="30"/>
        <end position="336"/>
    </location>
</feature>
<keyword evidence="2" id="KW-0812">Transmembrane</keyword>
<feature type="transmembrane region" description="Helical" evidence="2">
    <location>
        <begin position="280"/>
        <end position="305"/>
    </location>
</feature>
<evidence type="ECO:0000313" key="5">
    <source>
        <dbReference type="EMBL" id="PPK64573.1"/>
    </source>
</evidence>
<evidence type="ECO:0000313" key="6">
    <source>
        <dbReference type="Proteomes" id="UP000239203"/>
    </source>
</evidence>
<protein>
    <submittedName>
        <fullName evidence="5">Uncharacterized protein DUF4349</fullName>
    </submittedName>
</protein>
<feature type="compositionally biased region" description="Low complexity" evidence="1">
    <location>
        <begin position="63"/>
        <end position="82"/>
    </location>
</feature>
<gene>
    <name evidence="5" type="ORF">CLV40_119140</name>
</gene>
<feature type="domain" description="DUF4349" evidence="4">
    <location>
        <begin position="100"/>
        <end position="305"/>
    </location>
</feature>
<proteinExistence type="predicted"/>
<dbReference type="InterPro" id="IPR025645">
    <property type="entry name" value="DUF4349"/>
</dbReference>
<organism evidence="5 6">
    <name type="scientific">Actinokineospora auranticolor</name>
    <dbReference type="NCBI Taxonomy" id="155976"/>
    <lineage>
        <taxon>Bacteria</taxon>
        <taxon>Bacillati</taxon>
        <taxon>Actinomycetota</taxon>
        <taxon>Actinomycetes</taxon>
        <taxon>Pseudonocardiales</taxon>
        <taxon>Pseudonocardiaceae</taxon>
        <taxon>Actinokineospora</taxon>
    </lineage>
</organism>
<evidence type="ECO:0000259" key="4">
    <source>
        <dbReference type="Pfam" id="PF14257"/>
    </source>
</evidence>
<feature type="compositionally biased region" description="Pro residues" evidence="1">
    <location>
        <begin position="320"/>
        <end position="336"/>
    </location>
</feature>
<accession>A0A2S6GHA0</accession>
<feature type="region of interest" description="Disordered" evidence="1">
    <location>
        <begin position="310"/>
        <end position="336"/>
    </location>
</feature>
<evidence type="ECO:0000256" key="2">
    <source>
        <dbReference type="SAM" id="Phobius"/>
    </source>
</evidence>
<keyword evidence="2" id="KW-1133">Transmembrane helix</keyword>
<dbReference type="AlphaFoldDB" id="A0A2S6GHA0"/>
<name>A0A2S6GHA0_9PSEU</name>
<sequence length="336" mass="34365">MGMGMGGSAGWRTRLAGAVLAGGALAGMAACTSTASSGAFTSGEAAVAPQPADSAAGGRGDSGAESNSSSGAAGGAKAPQAAQPTEPDQRPQVPQPGVDRKLVRTALIEMTAPNVPDAAAQARAEAVAAGGYSGQEQVDDRRATLTLYVPSDQLDKALPLIEKAGKVRSRSQTAQDVTEQVVDVESRIATQRTSLSRVRALLDRATAISEIVQLESEVTRREADLESLLKRREALAGSVAMSTVSVRIAADGAPPVASPKEDDTLLGAFGDGWSAFVDTVAVIVFGVARVLPFALVVAVPACLVWRSRRRRRGADTGSRPPLPPVVAPPAPTPSEG</sequence>
<evidence type="ECO:0000256" key="3">
    <source>
        <dbReference type="SAM" id="SignalP"/>
    </source>
</evidence>
<evidence type="ECO:0000256" key="1">
    <source>
        <dbReference type="SAM" id="MobiDB-lite"/>
    </source>
</evidence>
<dbReference type="Proteomes" id="UP000239203">
    <property type="component" value="Unassembled WGS sequence"/>
</dbReference>
<keyword evidence="6" id="KW-1185">Reference proteome</keyword>
<feature type="region of interest" description="Disordered" evidence="1">
    <location>
        <begin position="38"/>
        <end position="98"/>
    </location>
</feature>
<reference evidence="5 6" key="1">
    <citation type="submission" date="2018-02" db="EMBL/GenBank/DDBJ databases">
        <title>Genomic Encyclopedia of Archaeal and Bacterial Type Strains, Phase II (KMG-II): from individual species to whole genera.</title>
        <authorList>
            <person name="Goeker M."/>
        </authorList>
    </citation>
    <scope>NUCLEOTIDE SEQUENCE [LARGE SCALE GENOMIC DNA]</scope>
    <source>
        <strain evidence="5 6">YU 961-1</strain>
    </source>
</reference>
<keyword evidence="3" id="KW-0732">Signal</keyword>
<feature type="signal peptide" evidence="3">
    <location>
        <begin position="1"/>
        <end position="29"/>
    </location>
</feature>
<comment type="caution">
    <text evidence="5">The sequence shown here is derived from an EMBL/GenBank/DDBJ whole genome shotgun (WGS) entry which is preliminary data.</text>
</comment>
<keyword evidence="2" id="KW-0472">Membrane</keyword>
<feature type="compositionally biased region" description="Low complexity" evidence="1">
    <location>
        <begin position="38"/>
        <end position="56"/>
    </location>
</feature>